<keyword evidence="4 6" id="KW-0472">Membrane</keyword>
<comment type="subcellular location">
    <subcellularLocation>
        <location evidence="1">Membrane</location>
        <topology evidence="1">Multi-pass membrane protein</topology>
    </subcellularLocation>
</comment>
<feature type="domain" description="Major facilitator superfamily (MFS) profile" evidence="7">
    <location>
        <begin position="77"/>
        <end position="513"/>
    </location>
</feature>
<evidence type="ECO:0000259" key="7">
    <source>
        <dbReference type="PROSITE" id="PS50850"/>
    </source>
</evidence>
<dbReference type="FunFam" id="1.20.1250.20:FF:000011">
    <property type="entry name" value="MFS multidrug transporter, putative"/>
    <property type="match status" value="1"/>
</dbReference>
<feature type="transmembrane region" description="Helical" evidence="6">
    <location>
        <begin position="78"/>
        <end position="96"/>
    </location>
</feature>
<dbReference type="OrthoDB" id="5296287at2759"/>
<evidence type="ECO:0000313" key="9">
    <source>
        <dbReference type="Proteomes" id="UP000053617"/>
    </source>
</evidence>
<dbReference type="Proteomes" id="UP000053617">
    <property type="component" value="Unassembled WGS sequence"/>
</dbReference>
<dbReference type="CDD" id="cd17323">
    <property type="entry name" value="MFS_Tpo1_MDR_like"/>
    <property type="match status" value="1"/>
</dbReference>
<keyword evidence="2 6" id="KW-0812">Transmembrane</keyword>
<evidence type="ECO:0000256" key="6">
    <source>
        <dbReference type="SAM" id="Phobius"/>
    </source>
</evidence>
<dbReference type="RefSeq" id="XP_013276664.1">
    <property type="nucleotide sequence ID" value="XM_013421210.1"/>
</dbReference>
<feature type="transmembrane region" description="Helical" evidence="6">
    <location>
        <begin position="313"/>
        <end position="340"/>
    </location>
</feature>
<feature type="compositionally biased region" description="Basic and acidic residues" evidence="5">
    <location>
        <begin position="20"/>
        <end position="36"/>
    </location>
</feature>
<feature type="transmembrane region" description="Helical" evidence="6">
    <location>
        <begin position="391"/>
        <end position="410"/>
    </location>
</feature>
<evidence type="ECO:0000256" key="3">
    <source>
        <dbReference type="ARBA" id="ARBA00022989"/>
    </source>
</evidence>
<dbReference type="PANTHER" id="PTHR23502">
    <property type="entry name" value="MAJOR FACILITATOR SUPERFAMILY"/>
    <property type="match status" value="1"/>
</dbReference>
<dbReference type="SUPFAM" id="SSF103473">
    <property type="entry name" value="MFS general substrate transporter"/>
    <property type="match status" value="1"/>
</dbReference>
<feature type="compositionally biased region" description="Polar residues" evidence="5">
    <location>
        <begin position="38"/>
        <end position="51"/>
    </location>
</feature>
<dbReference type="InterPro" id="IPR020846">
    <property type="entry name" value="MFS_dom"/>
</dbReference>
<dbReference type="VEuPathDB" id="FungiDB:Z518_00608"/>
<feature type="transmembrane region" description="Helical" evidence="6">
    <location>
        <begin position="169"/>
        <end position="191"/>
    </location>
</feature>
<keyword evidence="9" id="KW-1185">Reference proteome</keyword>
<feature type="compositionally biased region" description="Polar residues" evidence="5">
    <location>
        <begin position="1"/>
        <end position="19"/>
    </location>
</feature>
<evidence type="ECO:0000256" key="4">
    <source>
        <dbReference type="ARBA" id="ARBA00023136"/>
    </source>
</evidence>
<feature type="transmembrane region" description="Helical" evidence="6">
    <location>
        <begin position="238"/>
        <end position="257"/>
    </location>
</feature>
<keyword evidence="3 6" id="KW-1133">Transmembrane helix</keyword>
<dbReference type="EMBL" id="KN847475">
    <property type="protein sequence ID" value="KIX09528.1"/>
    <property type="molecule type" value="Genomic_DNA"/>
</dbReference>
<gene>
    <name evidence="8" type="ORF">Z518_00608</name>
</gene>
<dbReference type="HOGENOM" id="CLU_008455_1_1_1"/>
<dbReference type="GeneID" id="25288679"/>
<feature type="region of interest" description="Disordered" evidence="5">
    <location>
        <begin position="1"/>
        <end position="61"/>
    </location>
</feature>
<evidence type="ECO:0000256" key="2">
    <source>
        <dbReference type="ARBA" id="ARBA00022692"/>
    </source>
</evidence>
<dbReference type="InterPro" id="IPR011701">
    <property type="entry name" value="MFS"/>
</dbReference>
<feature type="transmembrane region" description="Helical" evidence="6">
    <location>
        <begin position="416"/>
        <end position="437"/>
    </location>
</feature>
<dbReference type="STRING" id="1442369.A0A0D2HFV9"/>
<name>A0A0D2HFV9_9EURO</name>
<accession>A0A0D2HFV9</accession>
<reference evidence="8 9" key="1">
    <citation type="submission" date="2015-01" db="EMBL/GenBank/DDBJ databases">
        <title>The Genome Sequence of Rhinocladiella mackenzie CBS 650.93.</title>
        <authorList>
            <consortium name="The Broad Institute Genomics Platform"/>
            <person name="Cuomo C."/>
            <person name="de Hoog S."/>
            <person name="Gorbushina A."/>
            <person name="Stielow B."/>
            <person name="Teixiera M."/>
            <person name="Abouelleil A."/>
            <person name="Chapman S.B."/>
            <person name="Priest M."/>
            <person name="Young S.K."/>
            <person name="Wortman J."/>
            <person name="Nusbaum C."/>
            <person name="Birren B."/>
        </authorList>
    </citation>
    <scope>NUCLEOTIDE SEQUENCE [LARGE SCALE GENOMIC DNA]</scope>
    <source>
        <strain evidence="8 9">CBS 650.93</strain>
    </source>
</reference>
<feature type="transmembrane region" description="Helical" evidence="6">
    <location>
        <begin position="203"/>
        <end position="226"/>
    </location>
</feature>
<organism evidence="8 9">
    <name type="scientific">Rhinocladiella mackenziei CBS 650.93</name>
    <dbReference type="NCBI Taxonomy" id="1442369"/>
    <lineage>
        <taxon>Eukaryota</taxon>
        <taxon>Fungi</taxon>
        <taxon>Dikarya</taxon>
        <taxon>Ascomycota</taxon>
        <taxon>Pezizomycotina</taxon>
        <taxon>Eurotiomycetes</taxon>
        <taxon>Chaetothyriomycetidae</taxon>
        <taxon>Chaetothyriales</taxon>
        <taxon>Herpotrichiellaceae</taxon>
        <taxon>Rhinocladiella</taxon>
    </lineage>
</organism>
<dbReference type="PROSITE" id="PS50850">
    <property type="entry name" value="MFS"/>
    <property type="match status" value="1"/>
</dbReference>
<evidence type="ECO:0000256" key="5">
    <source>
        <dbReference type="SAM" id="MobiDB-lite"/>
    </source>
</evidence>
<sequence>MEPDSSQRSSLESPSNNSPMEREVDLEKALPRHENEDANANVTVTVPQSRDPNVVNWNGPDDPENPLNWPVRKKWSNILFLSAITFLTPFCSSMFAPGVPLVMDEFNSDNVDLASFVVSVYVLGYCFGPLVIGPLSELYGRLLIYHINTLLFLVFNIACAKSSSLSMLIVFRFLAGLAGSCPLTVGSGSIADTFRQDQRGKVMSIWTFPILFGPRQVLLDVLGPVVGSYLSEAAGWRWDFWLVSICTGALLAVAVVFQRETYPPILLERKVKRLRKETGNEKLRSAFQSSQTPRRLFFISIVRPTKMLFLSPIVFGLSLYIAVGYGYLYLVFTTITFVFVDQYGISASNVGLVYLGIGIGQFAGLILFGAFSDKYLKKWAKGGEMKPEYRLPLLWPGAILIPVGLLLYGWTAKYKVHWMVPIFASALFGAGMIAVFMPIGTYLIDAYTIYAASAMAANTVLRSLGGALLPLAGRRMYATLGLGWGNSLLAFISLGMAPMIWFFLKYGEMLRTHPRFRLKL</sequence>
<feature type="transmembrane region" description="Helical" evidence="6">
    <location>
        <begin position="142"/>
        <end position="163"/>
    </location>
</feature>
<protein>
    <recommendedName>
        <fullName evidence="7">Major facilitator superfamily (MFS) profile domain-containing protein</fullName>
    </recommendedName>
</protein>
<proteinExistence type="predicted"/>
<feature type="transmembrane region" description="Helical" evidence="6">
    <location>
        <begin position="116"/>
        <end position="135"/>
    </location>
</feature>
<dbReference type="InterPro" id="IPR036259">
    <property type="entry name" value="MFS_trans_sf"/>
</dbReference>
<evidence type="ECO:0000313" key="8">
    <source>
        <dbReference type="EMBL" id="KIX09528.1"/>
    </source>
</evidence>
<dbReference type="GO" id="GO:0016020">
    <property type="term" value="C:membrane"/>
    <property type="evidence" value="ECO:0007669"/>
    <property type="project" value="UniProtKB-SubCell"/>
</dbReference>
<dbReference type="GO" id="GO:0022857">
    <property type="term" value="F:transmembrane transporter activity"/>
    <property type="evidence" value="ECO:0007669"/>
    <property type="project" value="InterPro"/>
</dbReference>
<dbReference type="AlphaFoldDB" id="A0A0D2HFV9"/>
<feature type="transmembrane region" description="Helical" evidence="6">
    <location>
        <begin position="352"/>
        <end position="371"/>
    </location>
</feature>
<evidence type="ECO:0000256" key="1">
    <source>
        <dbReference type="ARBA" id="ARBA00004141"/>
    </source>
</evidence>
<dbReference type="PANTHER" id="PTHR23502:SF153">
    <property type="entry name" value="MULTIDRUG TRANSPORTER, PUTATIVE (AFU_ORTHOLOGUE AFUA_7G00230)-RELATED"/>
    <property type="match status" value="1"/>
</dbReference>
<dbReference type="Gene3D" id="1.20.1250.20">
    <property type="entry name" value="MFS general substrate transporter like domains"/>
    <property type="match status" value="1"/>
</dbReference>
<feature type="transmembrane region" description="Helical" evidence="6">
    <location>
        <begin position="484"/>
        <end position="504"/>
    </location>
</feature>
<dbReference type="Pfam" id="PF07690">
    <property type="entry name" value="MFS_1"/>
    <property type="match status" value="1"/>
</dbReference>